<reference evidence="7" key="1">
    <citation type="journal article" date="1997" name="Nucleic Acids Res.">
        <title>tRNAscan-SE: a program for improved detection of transfer RNA genes in genomic sequence.</title>
        <authorList>
            <person name="Lowe T.M."/>
            <person name="Eddy S.R."/>
        </authorList>
    </citation>
    <scope>NUCLEOTIDE SEQUENCE [LARGE SCALE GENOMIC DNA]</scope>
    <source>
        <strain evidence="7">r\DH55</strain>
    </source>
</reference>
<feature type="region of interest" description="Disordered" evidence="6">
    <location>
        <begin position="1152"/>
        <end position="1178"/>
    </location>
</feature>
<evidence type="ECO:0000256" key="1">
    <source>
        <dbReference type="ARBA" id="ARBA00008956"/>
    </source>
</evidence>
<reference evidence="8 9" key="3">
    <citation type="submission" date="2025-05" db="UniProtKB">
        <authorList>
            <consortium name="RefSeq"/>
        </authorList>
    </citation>
    <scope>IDENTIFICATION</scope>
    <source>
        <tissue evidence="8 9">Leaf</tissue>
    </source>
</reference>
<dbReference type="PANTHER" id="PTHR31791">
    <property type="entry name" value="FRIGIDA-LIKE PROTEIN 3-RELATED"/>
    <property type="match status" value="1"/>
</dbReference>
<dbReference type="Pfam" id="PF07899">
    <property type="entry name" value="Frigida"/>
    <property type="match status" value="2"/>
</dbReference>
<feature type="coiled-coil region" evidence="5">
    <location>
        <begin position="520"/>
        <end position="554"/>
    </location>
</feature>
<sequence length="1192" mass="137142">MEEVKLEDEIKLCDLKKENFRKTMEKIKSQASDVLILNLQWCDLEDHLKSAGDKVEKRFRELVSKEVEFETRSFALEERVKVVEAAEAEMGDLEMKANGFRSEIEEKKEELASLRKSLEECNVEHRSKTGQLNELVDLLRKTQVDLDLQGEQLSGMVTDLERYRVEVNAEKEHLCRTENDRRELEVELERKRKALTLVMDKIDECDKLFETRSSELIKTQGEVELKAEQLQQMNVDLERYRVEVSAEKECLARTQTNRKSLEEEIEGKNKDLKLVVDEITKCEKLFEFRTSEMIKTQGEVESKWKQLEQMNIDLQGHRDETSAEMEHLVTSQTRNRELEEEIERKKKDLTAVVDKIGEYAKQLESLEERLASQQKLFETRSLELVSKKKELDGLSLDLDLANSLNNEMKEICQQVKSKGKELEKIERLIQERTGHNESIKMLLEEHSEELASKEKRHNEVTEEIRKISLQIVSKEKTIQQLSLKQHLKQKKLDSTEKHLEKSTAEFVSKEKELCAVKDTYRECLQNWEIKEKELKSLQEEAKKIQDSLKSFQSKEAEQVKLKASLIEREKKLGMKEKQVRVRSEKVELKEKKLDAREEMIDKKDEKLKSTEQKLAKCVKDYEVEAKKLASFCQQNNPDQRVDLVREAGIRDEKSLQLVLHGHLKKFRQLHLDVLCALKASSDPAKLVLVTIQELHERMAITKLEPDSVRRSSICLLECLMDMSPEPKTDVQGEAIKSATEWKNTTLVKADPVAVLGFLHFLAAFSLAYSFDADKVQNLFDAAFLRQYAPSLCEALGVSSLAPINTLLSSLDDKPEQHPEAPVRNSSDSPHPDLQENIASSDLGNEDALWDPEVSASFSPNEVFNGLQVMTDPAGYVLNLVDDELMGAQQRGELSLKEPIVKHLVSLLDELPRVVRSSKHLLSDALQVANRWSRMMGNSAQMSTLEAWGFLQLIVAYNLVHRTDRDSTLRFAMCVTHFKQAPKLFESLGLRYAISDLVRQLLDERQYFLATRYVFYFNLKCSFSLLVFLKEEITNLRRSPKDKRRFDSQAEDRDGAKLREIIELIEEFQLEIDLPVDLIVKFMVPRGIQSQNEYAVSSFAPIQPPQLHMQASHTVIKSSYITTHGSNPTYPTSRSGSPNQQVLDLETYQAGSSSVYHGQSSHQTGFKRPRMDPAVSRPVIRPCFSPSSYGSRF</sequence>
<evidence type="ECO:0000313" key="7">
    <source>
        <dbReference type="Proteomes" id="UP000694864"/>
    </source>
</evidence>
<evidence type="ECO:0000256" key="5">
    <source>
        <dbReference type="SAM" id="Coils"/>
    </source>
</evidence>
<evidence type="ECO:0000256" key="4">
    <source>
        <dbReference type="ARBA" id="ARBA00023089"/>
    </source>
</evidence>
<evidence type="ECO:0000256" key="2">
    <source>
        <dbReference type="ARBA" id="ARBA00022473"/>
    </source>
</evidence>
<keyword evidence="4" id="KW-0287">Flowering</keyword>
<accession>A0ABM0T6L1</accession>
<proteinExistence type="inferred from homology"/>
<feature type="coiled-coil region" evidence="5">
    <location>
        <begin position="585"/>
        <end position="620"/>
    </location>
</feature>
<dbReference type="PANTHER" id="PTHR31791:SF37">
    <property type="entry name" value="A_TM021B04.7 PROTEIN"/>
    <property type="match status" value="1"/>
</dbReference>
<dbReference type="RefSeq" id="XP_010421651.1">
    <property type="nucleotide sequence ID" value="XM_010423349.2"/>
</dbReference>
<dbReference type="RefSeq" id="XP_010421652.1">
    <property type="nucleotide sequence ID" value="XM_010423350.2"/>
</dbReference>
<organism evidence="7 8">
    <name type="scientific">Camelina sativa</name>
    <name type="common">False flax</name>
    <name type="synonym">Myagrum sativum</name>
    <dbReference type="NCBI Taxonomy" id="90675"/>
    <lineage>
        <taxon>Eukaryota</taxon>
        <taxon>Viridiplantae</taxon>
        <taxon>Streptophyta</taxon>
        <taxon>Embryophyta</taxon>
        <taxon>Tracheophyta</taxon>
        <taxon>Spermatophyta</taxon>
        <taxon>Magnoliopsida</taxon>
        <taxon>eudicotyledons</taxon>
        <taxon>Gunneridae</taxon>
        <taxon>Pentapetalae</taxon>
        <taxon>rosids</taxon>
        <taxon>malvids</taxon>
        <taxon>Brassicales</taxon>
        <taxon>Brassicaceae</taxon>
        <taxon>Camelineae</taxon>
        <taxon>Camelina</taxon>
    </lineage>
</organism>
<keyword evidence="7" id="KW-1185">Reference proteome</keyword>
<dbReference type="Proteomes" id="UP000694864">
    <property type="component" value="Chromosome 8"/>
</dbReference>
<evidence type="ECO:0000256" key="6">
    <source>
        <dbReference type="SAM" id="MobiDB-lite"/>
    </source>
</evidence>
<evidence type="ECO:0000313" key="9">
    <source>
        <dbReference type="RefSeq" id="XP_010421652.1"/>
    </source>
</evidence>
<evidence type="ECO:0000313" key="8">
    <source>
        <dbReference type="RefSeq" id="XP_010421651.1"/>
    </source>
</evidence>
<feature type="compositionally biased region" description="Polar residues" evidence="6">
    <location>
        <begin position="1152"/>
        <end position="1163"/>
    </location>
</feature>
<dbReference type="GeneID" id="104707074"/>
<keyword evidence="3" id="KW-0221">Differentiation</keyword>
<keyword evidence="2" id="KW-0217">Developmental protein</keyword>
<keyword evidence="5" id="KW-0175">Coiled coil</keyword>
<dbReference type="InterPro" id="IPR012474">
    <property type="entry name" value="Frigida"/>
</dbReference>
<feature type="coiled-coil region" evidence="5">
    <location>
        <begin position="328"/>
        <end position="376"/>
    </location>
</feature>
<gene>
    <name evidence="8 9" type="primary">LOC104707074</name>
</gene>
<reference evidence="7" key="2">
    <citation type="journal article" date="2014" name="Nat. Commun.">
        <title>The emerging biofuel crop Camelina sativa retains a highly undifferentiated hexaploid genome structure.</title>
        <authorList>
            <person name="Kagale S."/>
            <person name="Koh C."/>
            <person name="Nixon J."/>
            <person name="Bollina V."/>
            <person name="Clarke W.E."/>
            <person name="Tuteja R."/>
            <person name="Spillane C."/>
            <person name="Robinson S.J."/>
            <person name="Links M.G."/>
            <person name="Clarke C."/>
            <person name="Higgins E.E."/>
            <person name="Huebert T."/>
            <person name="Sharpe A.G."/>
            <person name="Parkin I.A."/>
        </authorList>
    </citation>
    <scope>NUCLEOTIDE SEQUENCE [LARGE SCALE GENOMIC DNA]</scope>
    <source>
        <strain evidence="7">r\DH55</strain>
    </source>
</reference>
<name>A0ABM0T6L1_CAMSA</name>
<feature type="compositionally biased region" description="Basic and acidic residues" evidence="6">
    <location>
        <begin position="810"/>
        <end position="820"/>
    </location>
</feature>
<comment type="similarity">
    <text evidence="1">Belongs to the Frigida family.</text>
</comment>
<protein>
    <submittedName>
        <fullName evidence="8 9">Myosin heavy chain, cardiac muscle isoform-like</fullName>
    </submittedName>
</protein>
<feature type="coiled-coil region" evidence="5">
    <location>
        <begin position="181"/>
        <end position="278"/>
    </location>
</feature>
<feature type="region of interest" description="Disordered" evidence="6">
    <location>
        <begin position="809"/>
        <end position="837"/>
    </location>
</feature>
<evidence type="ECO:0000256" key="3">
    <source>
        <dbReference type="ARBA" id="ARBA00022782"/>
    </source>
</evidence>
<feature type="coiled-coil region" evidence="5">
    <location>
        <begin position="83"/>
        <end position="124"/>
    </location>
</feature>
<feature type="coiled-coil region" evidence="5">
    <location>
        <begin position="425"/>
        <end position="470"/>
    </location>
</feature>